<accession>A0A662ZMA1</accession>
<reference evidence="1 2" key="1">
    <citation type="submission" date="2016-10" db="EMBL/GenBank/DDBJ databases">
        <authorList>
            <person name="Varghese N."/>
            <person name="Submissions S."/>
        </authorList>
    </citation>
    <scope>NUCLEOTIDE SEQUENCE [LARGE SCALE GENOMIC DNA]</scope>
    <source>
        <strain evidence="1 2">DSM 1361</strain>
    </source>
</reference>
<keyword evidence="2" id="KW-1185">Reference proteome</keyword>
<dbReference type="EMBL" id="FOXF01000044">
    <property type="protein sequence ID" value="SFP62058.1"/>
    <property type="molecule type" value="Genomic_DNA"/>
</dbReference>
<proteinExistence type="predicted"/>
<evidence type="ECO:0000313" key="1">
    <source>
        <dbReference type="EMBL" id="SFP62058.1"/>
    </source>
</evidence>
<sequence>MYNYNQQCVVSVPHDECSDEGMPMKLFKISLLTALMLLGSHTAVADDKCEAKDYMKYGQESDYARIVDSFYDLVAYGPDKHRVKDGERGLADAIEFMSKSEALNNFGYSITDLNGDCIPELIIAETFKDETKNCQAIYALYTIHNKSPRKLYESPIGELFCFIDNTRFFKYTSESPDTFSFGEFEFVDFGVPIIKASDFFFNEVDKDNGKIRYYHNTNGLKNASTSEELNINEDVFNGFYENFKVRTAYINDLKNFAQYGGELHVIHHSQNNKKDLAVKLESSSELGTNYSKYSVFTADHNGPKTSVLISSSTDYVTDFAVLSLELTDTDSEGNYIFEHKPVYTTKKLYKNKPLLIKMTMKGNTPVYGISFKDNSGKTRYYAFYRSSDDSDVELIEFNENTHTDKK</sequence>
<dbReference type="Proteomes" id="UP000243745">
    <property type="component" value="Unassembled WGS sequence"/>
</dbReference>
<protein>
    <submittedName>
        <fullName evidence="1">Uncharacterized protein</fullName>
    </submittedName>
</protein>
<gene>
    <name evidence="1" type="ORF">SAMN02910344_01888</name>
</gene>
<evidence type="ECO:0000313" key="2">
    <source>
        <dbReference type="Proteomes" id="UP000243745"/>
    </source>
</evidence>
<organism evidence="1 2">
    <name type="scientific">Ruminobacter amylophilus</name>
    <dbReference type="NCBI Taxonomy" id="867"/>
    <lineage>
        <taxon>Bacteria</taxon>
        <taxon>Pseudomonadati</taxon>
        <taxon>Pseudomonadota</taxon>
        <taxon>Gammaproteobacteria</taxon>
        <taxon>Aeromonadales</taxon>
        <taxon>Succinivibrionaceae</taxon>
        <taxon>Ruminobacter</taxon>
    </lineage>
</organism>
<name>A0A662ZMA1_9GAMM</name>
<dbReference type="AlphaFoldDB" id="A0A662ZMA1"/>